<evidence type="ECO:0000313" key="11">
    <source>
        <dbReference type="Proteomes" id="UP001501577"/>
    </source>
</evidence>
<dbReference type="PROSITE" id="PS50146">
    <property type="entry name" value="DAGK"/>
    <property type="match status" value="1"/>
</dbReference>
<gene>
    <name evidence="10" type="ORF">GCM10019998_18010</name>
</gene>
<keyword evidence="7" id="KW-0594">Phospholipid biosynthesis</keyword>
<dbReference type="SMART" id="SM00046">
    <property type="entry name" value="DAGKc"/>
    <property type="match status" value="1"/>
</dbReference>
<evidence type="ECO:0000256" key="4">
    <source>
        <dbReference type="ARBA" id="ARBA00022741"/>
    </source>
</evidence>
<evidence type="ECO:0000256" key="1">
    <source>
        <dbReference type="ARBA" id="ARBA00001946"/>
    </source>
</evidence>
<evidence type="ECO:0000256" key="7">
    <source>
        <dbReference type="ARBA" id="ARBA00023209"/>
    </source>
</evidence>
<feature type="domain" description="DAGKc" evidence="9">
    <location>
        <begin position="1"/>
        <end position="144"/>
    </location>
</feature>
<evidence type="ECO:0000256" key="6">
    <source>
        <dbReference type="ARBA" id="ARBA00022840"/>
    </source>
</evidence>
<comment type="cofactor">
    <cofactor evidence="1">
        <name>Mg(2+)</name>
        <dbReference type="ChEBI" id="CHEBI:18420"/>
    </cofactor>
</comment>
<sequence length="318" mass="35845">MKFHYYLLINPIAGGGNGKKIGEHIVNLMNQKNLAFTVLKTKYPLHEAKIISNLVSSTLVAWDVHTKNIGNIFPLLVVIGGDGTLHQVINSIEKQIPIAYIPAGSGNDFARSLKISQSPQKLLENIIHTTKPHNVNLLSCYDHNKVTQSFCVNNVGIGLDASIVHATNHSSAKQQLYKYKMSTLSYIRSALQGILKQENFPIKIEYQHQIYHFQHAFLCTVTNHPYFGGGVKIAPMADIDEAQIDLVLVEKQSFPKLFYLILLLLLQKHTKSKYFHHFKADQLGLISPSKQFLQKDGESFDKASYNLSFSVVNQLFWL</sequence>
<dbReference type="NCBIfam" id="TIGR00147">
    <property type="entry name" value="YegS/Rv2252/BmrU family lipid kinase"/>
    <property type="match status" value="1"/>
</dbReference>
<keyword evidence="7" id="KW-0444">Lipid biosynthesis</keyword>
<dbReference type="InterPro" id="IPR017438">
    <property type="entry name" value="ATP-NAD_kinase_N"/>
</dbReference>
<dbReference type="Gene3D" id="2.60.200.40">
    <property type="match status" value="1"/>
</dbReference>
<dbReference type="Gene3D" id="3.40.50.10330">
    <property type="entry name" value="Probable inorganic polyphosphate/atp-NAD kinase, domain 1"/>
    <property type="match status" value="1"/>
</dbReference>
<keyword evidence="5 10" id="KW-0418">Kinase</keyword>
<dbReference type="RefSeq" id="WP_068707220.1">
    <property type="nucleotide sequence ID" value="NZ_BAAAXQ010000063.1"/>
</dbReference>
<comment type="caution">
    <text evidence="10">The sequence shown here is derived from an EMBL/GenBank/DDBJ whole genome shotgun (WGS) entry which is preliminary data.</text>
</comment>
<dbReference type="SUPFAM" id="SSF111331">
    <property type="entry name" value="NAD kinase/diacylglycerol kinase-like"/>
    <property type="match status" value="1"/>
</dbReference>
<protein>
    <submittedName>
        <fullName evidence="10">Diacylglycerol kinase family protein</fullName>
    </submittedName>
</protein>
<dbReference type="EMBL" id="BAAAXQ010000063">
    <property type="protein sequence ID" value="GAA3021898.1"/>
    <property type="molecule type" value="Genomic_DNA"/>
</dbReference>
<evidence type="ECO:0000256" key="3">
    <source>
        <dbReference type="ARBA" id="ARBA00022679"/>
    </source>
</evidence>
<organism evidence="10 11">
    <name type="scientific">Tetragenococcus solitarius</name>
    <dbReference type="NCBI Taxonomy" id="71453"/>
    <lineage>
        <taxon>Bacteria</taxon>
        <taxon>Bacillati</taxon>
        <taxon>Bacillota</taxon>
        <taxon>Bacilli</taxon>
        <taxon>Lactobacillales</taxon>
        <taxon>Enterococcaceae</taxon>
        <taxon>Tetragenococcus</taxon>
    </lineage>
</organism>
<dbReference type="Pfam" id="PF00781">
    <property type="entry name" value="DAGK_cat"/>
    <property type="match status" value="1"/>
</dbReference>
<comment type="similarity">
    <text evidence="2">Belongs to the diacylglycerol/lipid kinase family.</text>
</comment>
<evidence type="ECO:0000256" key="8">
    <source>
        <dbReference type="ARBA" id="ARBA00023264"/>
    </source>
</evidence>
<dbReference type="InterPro" id="IPR045540">
    <property type="entry name" value="YegS/DAGK_C"/>
</dbReference>
<accession>A0ABN3Y7A8</accession>
<dbReference type="GO" id="GO:0016301">
    <property type="term" value="F:kinase activity"/>
    <property type="evidence" value="ECO:0007669"/>
    <property type="project" value="UniProtKB-KW"/>
</dbReference>
<keyword evidence="11" id="KW-1185">Reference proteome</keyword>
<reference evidence="11" key="1">
    <citation type="journal article" date="2019" name="Int. J. Syst. Evol. Microbiol.">
        <title>The Global Catalogue of Microorganisms (GCM) 10K type strain sequencing project: providing services to taxonomists for standard genome sequencing and annotation.</title>
        <authorList>
            <consortium name="The Broad Institute Genomics Platform"/>
            <consortium name="The Broad Institute Genome Sequencing Center for Infectious Disease"/>
            <person name="Wu L."/>
            <person name="Ma J."/>
        </authorList>
    </citation>
    <scope>NUCLEOTIDE SEQUENCE [LARGE SCALE GENOMIC DNA]</scope>
    <source>
        <strain evidence="11">JCM 8736</strain>
    </source>
</reference>
<keyword evidence="6" id="KW-0067">ATP-binding</keyword>
<keyword evidence="7" id="KW-0443">Lipid metabolism</keyword>
<dbReference type="Proteomes" id="UP001501577">
    <property type="component" value="Unassembled WGS sequence"/>
</dbReference>
<keyword evidence="4" id="KW-0547">Nucleotide-binding</keyword>
<dbReference type="InterPro" id="IPR016064">
    <property type="entry name" value="NAD/diacylglycerol_kinase_sf"/>
</dbReference>
<dbReference type="InterPro" id="IPR001206">
    <property type="entry name" value="Diacylglycerol_kinase_cat_dom"/>
</dbReference>
<evidence type="ECO:0000256" key="5">
    <source>
        <dbReference type="ARBA" id="ARBA00022777"/>
    </source>
</evidence>
<dbReference type="PANTHER" id="PTHR12358">
    <property type="entry name" value="SPHINGOSINE KINASE"/>
    <property type="match status" value="1"/>
</dbReference>
<evidence type="ECO:0000259" key="9">
    <source>
        <dbReference type="PROSITE" id="PS50146"/>
    </source>
</evidence>
<evidence type="ECO:0000256" key="2">
    <source>
        <dbReference type="ARBA" id="ARBA00005983"/>
    </source>
</evidence>
<dbReference type="PANTHER" id="PTHR12358:SF54">
    <property type="entry name" value="SPHINGOSINE KINASE RELATED PROTEIN"/>
    <property type="match status" value="1"/>
</dbReference>
<name>A0ABN3Y7A8_9ENTE</name>
<proteinExistence type="inferred from homology"/>
<keyword evidence="3" id="KW-0808">Transferase</keyword>
<keyword evidence="8" id="KW-1208">Phospholipid metabolism</keyword>
<dbReference type="InterPro" id="IPR005218">
    <property type="entry name" value="Diacylglycerol/lipid_kinase"/>
</dbReference>
<dbReference type="Pfam" id="PF19279">
    <property type="entry name" value="YegS_C"/>
    <property type="match status" value="1"/>
</dbReference>
<evidence type="ECO:0000313" key="10">
    <source>
        <dbReference type="EMBL" id="GAA3021898.1"/>
    </source>
</evidence>
<dbReference type="InterPro" id="IPR050187">
    <property type="entry name" value="Lipid_Phosphate_FormReg"/>
</dbReference>